<gene>
    <name evidence="1" type="ORF">ANAPC1_01240</name>
</gene>
<name>A0AA45UUK7_ANAPH</name>
<comment type="caution">
    <text evidence="1">The sequence shown here is derived from an EMBL/GenBank/DDBJ whole genome shotgun (WGS) entry which is preliminary data.</text>
</comment>
<dbReference type="EMBL" id="FLLR01000089">
    <property type="protein sequence ID" value="SBO14868.1"/>
    <property type="molecule type" value="Genomic_DNA"/>
</dbReference>
<evidence type="ECO:0000313" key="2">
    <source>
        <dbReference type="Proteomes" id="UP000078419"/>
    </source>
</evidence>
<reference evidence="2" key="1">
    <citation type="submission" date="2016-03" db="EMBL/GenBank/DDBJ databases">
        <authorList>
            <person name="Loux Valentin"/>
        </authorList>
    </citation>
    <scope>NUCLEOTIDE SEQUENCE [LARGE SCALE GENOMIC DNA]</scope>
    <source>
        <strain evidence="2">C1</strain>
    </source>
</reference>
<dbReference type="Proteomes" id="UP000078419">
    <property type="component" value="Unassembled WGS sequence"/>
</dbReference>
<protein>
    <submittedName>
        <fullName evidence="1">Uncharacterized protein</fullName>
    </submittedName>
</protein>
<dbReference type="AlphaFoldDB" id="A0AA45UUK7"/>
<proteinExistence type="predicted"/>
<sequence length="59" mass="6574">MIFTLVVPKIIRCATSSVTKLLVCGWKRYGMFHSSATMKEIPSCITRSGNIHATLQSQM</sequence>
<organism evidence="1 2">
    <name type="scientific">Anaplasma phagocytophilum</name>
    <name type="common">Ehrlichia phagocytophila</name>
    <dbReference type="NCBI Taxonomy" id="948"/>
    <lineage>
        <taxon>Bacteria</taxon>
        <taxon>Pseudomonadati</taxon>
        <taxon>Pseudomonadota</taxon>
        <taxon>Alphaproteobacteria</taxon>
        <taxon>Rickettsiales</taxon>
        <taxon>Anaplasmataceae</taxon>
        <taxon>Anaplasma</taxon>
        <taxon>phagocytophilum group</taxon>
    </lineage>
</organism>
<accession>A0AA45UUK7</accession>
<evidence type="ECO:0000313" key="1">
    <source>
        <dbReference type="EMBL" id="SBO14868.1"/>
    </source>
</evidence>